<evidence type="ECO:0000256" key="13">
    <source>
        <dbReference type="SAM" id="Phobius"/>
    </source>
</evidence>
<dbReference type="InterPro" id="IPR021050">
    <property type="entry name" value="Cyt_c_oxidase_su4_actinobac"/>
</dbReference>
<protein>
    <recommendedName>
        <fullName evidence="4">cytochrome-c oxidase</fullName>
        <ecNumber evidence="4">7.1.1.9</ecNumber>
    </recommendedName>
    <alternativeName>
        <fullName evidence="11">Cytochrome aa3 subunit 4</fullName>
    </alternativeName>
    <alternativeName>
        <fullName evidence="10">Cytochrome c oxidase polypeptide IV</fullName>
    </alternativeName>
</protein>
<feature type="transmembrane region" description="Helical" evidence="13">
    <location>
        <begin position="108"/>
        <end position="127"/>
    </location>
</feature>
<name>A0A939FTL3_9ACTN</name>
<evidence type="ECO:0000256" key="6">
    <source>
        <dbReference type="ARBA" id="ARBA00022692"/>
    </source>
</evidence>
<accession>A0A939FTL3</accession>
<feature type="transmembrane region" description="Helical" evidence="13">
    <location>
        <begin position="84"/>
        <end position="102"/>
    </location>
</feature>
<dbReference type="AlphaFoldDB" id="A0A939FTL3"/>
<dbReference type="Proteomes" id="UP000664781">
    <property type="component" value="Unassembled WGS sequence"/>
</dbReference>
<dbReference type="PIRSF" id="PIRSF017385">
    <property type="entry name" value="CtaF"/>
    <property type="match status" value="1"/>
</dbReference>
<evidence type="ECO:0000256" key="1">
    <source>
        <dbReference type="ARBA" id="ARBA00002536"/>
    </source>
</evidence>
<dbReference type="EC" id="7.1.1.9" evidence="4"/>
<comment type="similarity">
    <text evidence="3">Belongs to the cytochrome c oxidase bacterial subunit CtaF family.</text>
</comment>
<evidence type="ECO:0000256" key="10">
    <source>
        <dbReference type="ARBA" id="ARBA00031366"/>
    </source>
</evidence>
<evidence type="ECO:0000256" key="4">
    <source>
        <dbReference type="ARBA" id="ARBA00012949"/>
    </source>
</evidence>
<comment type="catalytic activity">
    <reaction evidence="12">
        <text>4 Fe(II)-[cytochrome c] + O2 + 8 H(+)(in) = 4 Fe(III)-[cytochrome c] + 2 H2O + 4 H(+)(out)</text>
        <dbReference type="Rhea" id="RHEA:11436"/>
        <dbReference type="Rhea" id="RHEA-COMP:10350"/>
        <dbReference type="Rhea" id="RHEA-COMP:14399"/>
        <dbReference type="ChEBI" id="CHEBI:15377"/>
        <dbReference type="ChEBI" id="CHEBI:15378"/>
        <dbReference type="ChEBI" id="CHEBI:15379"/>
        <dbReference type="ChEBI" id="CHEBI:29033"/>
        <dbReference type="ChEBI" id="CHEBI:29034"/>
        <dbReference type="EC" id="7.1.1.9"/>
    </reaction>
</comment>
<evidence type="ECO:0000256" key="7">
    <source>
        <dbReference type="ARBA" id="ARBA00022967"/>
    </source>
</evidence>
<evidence type="ECO:0000256" key="5">
    <source>
        <dbReference type="ARBA" id="ARBA00022475"/>
    </source>
</evidence>
<gene>
    <name evidence="14" type="ORF">J1792_24260</name>
</gene>
<comment type="subcellular location">
    <subcellularLocation>
        <location evidence="2">Cell membrane</location>
        <topology evidence="2">Multi-pass membrane protein</topology>
    </subcellularLocation>
</comment>
<dbReference type="Pfam" id="PF12270">
    <property type="entry name" value="Cyt_c_ox_IV"/>
    <property type="match status" value="1"/>
</dbReference>
<evidence type="ECO:0000256" key="11">
    <source>
        <dbReference type="ARBA" id="ARBA00031401"/>
    </source>
</evidence>
<organism evidence="14 15">
    <name type="scientific">Streptomyces triculaminicus</name>
    <dbReference type="NCBI Taxonomy" id="2816232"/>
    <lineage>
        <taxon>Bacteria</taxon>
        <taxon>Bacillati</taxon>
        <taxon>Actinomycetota</taxon>
        <taxon>Actinomycetes</taxon>
        <taxon>Kitasatosporales</taxon>
        <taxon>Streptomycetaceae</taxon>
        <taxon>Streptomyces</taxon>
    </lineage>
</organism>
<reference evidence="14" key="1">
    <citation type="submission" date="2021-03" db="EMBL/GenBank/DDBJ databases">
        <title>Streptomyces strains.</title>
        <authorList>
            <person name="Lund M.B."/>
            <person name="Toerring T."/>
        </authorList>
    </citation>
    <scope>NUCLEOTIDE SEQUENCE</scope>
    <source>
        <strain evidence="14">JCM 4242</strain>
    </source>
</reference>
<keyword evidence="9 13" id="KW-0472">Membrane</keyword>
<evidence type="ECO:0000256" key="3">
    <source>
        <dbReference type="ARBA" id="ARBA00006870"/>
    </source>
</evidence>
<feature type="transmembrane region" description="Helical" evidence="13">
    <location>
        <begin position="31"/>
        <end position="54"/>
    </location>
</feature>
<proteinExistence type="inferred from homology"/>
<dbReference type="EMBL" id="JAFMOF010000004">
    <property type="protein sequence ID" value="MBO0655780.1"/>
    <property type="molecule type" value="Genomic_DNA"/>
</dbReference>
<keyword evidence="5" id="KW-1003">Cell membrane</keyword>
<dbReference type="GO" id="GO:0022900">
    <property type="term" value="P:electron transport chain"/>
    <property type="evidence" value="ECO:0007669"/>
    <property type="project" value="InterPro"/>
</dbReference>
<dbReference type="GO" id="GO:0004129">
    <property type="term" value="F:cytochrome-c oxidase activity"/>
    <property type="evidence" value="ECO:0007669"/>
    <property type="project" value="UniProtKB-EC"/>
</dbReference>
<evidence type="ECO:0000313" key="14">
    <source>
        <dbReference type="EMBL" id="MBO0655780.1"/>
    </source>
</evidence>
<dbReference type="RefSeq" id="WP_086572398.1">
    <property type="nucleotide sequence ID" value="NZ_JAFMOF010000004.1"/>
</dbReference>
<comment type="function">
    <text evidence="1">Part of cytochrome c oxidase, its function is unknown.</text>
</comment>
<evidence type="ECO:0000256" key="2">
    <source>
        <dbReference type="ARBA" id="ARBA00004651"/>
    </source>
</evidence>
<sequence>MKTEALLFAGVAGFFLVTDVGYAWWSGREPAGTSALTVSFIMASLICFFCATNYRRRGPRPEDRGDAAVAERAGPLDFFPPHSVYPVLTAAGVALVALGVVFGLWLFLMAMGILLAGVLGMAFQYVGRET</sequence>
<keyword evidence="6 13" id="KW-0812">Transmembrane</keyword>
<evidence type="ECO:0000256" key="8">
    <source>
        <dbReference type="ARBA" id="ARBA00022989"/>
    </source>
</evidence>
<feature type="transmembrane region" description="Helical" evidence="13">
    <location>
        <begin position="5"/>
        <end position="25"/>
    </location>
</feature>
<evidence type="ECO:0000256" key="9">
    <source>
        <dbReference type="ARBA" id="ARBA00023136"/>
    </source>
</evidence>
<evidence type="ECO:0000313" key="15">
    <source>
        <dbReference type="Proteomes" id="UP000664781"/>
    </source>
</evidence>
<dbReference type="GO" id="GO:0005886">
    <property type="term" value="C:plasma membrane"/>
    <property type="evidence" value="ECO:0007669"/>
    <property type="project" value="UniProtKB-SubCell"/>
</dbReference>
<comment type="caution">
    <text evidence="14">The sequence shown here is derived from an EMBL/GenBank/DDBJ whole genome shotgun (WGS) entry which is preliminary data.</text>
</comment>
<keyword evidence="8 13" id="KW-1133">Transmembrane helix</keyword>
<keyword evidence="7" id="KW-1278">Translocase</keyword>
<evidence type="ECO:0000256" key="12">
    <source>
        <dbReference type="ARBA" id="ARBA00047816"/>
    </source>
</evidence>
<keyword evidence="15" id="KW-1185">Reference proteome</keyword>